<comment type="caution">
    <text evidence="1">The sequence shown here is derived from an EMBL/GenBank/DDBJ whole genome shotgun (WGS) entry which is preliminary data.</text>
</comment>
<organism evidence="1 3">
    <name type="scientific">Ignatzschineria cameli</name>
    <dbReference type="NCBI Taxonomy" id="2182793"/>
    <lineage>
        <taxon>Bacteria</taxon>
        <taxon>Pseudomonadati</taxon>
        <taxon>Pseudomonadota</taxon>
        <taxon>Gammaproteobacteria</taxon>
        <taxon>Cardiobacteriales</taxon>
        <taxon>Ignatzschineriaceae</taxon>
        <taxon>Ignatzschineria</taxon>
    </lineage>
</organism>
<name>A0A2U2AQZ5_9GAMM</name>
<dbReference type="EMBL" id="QEWV01000004">
    <property type="protein sequence ID" value="PWD92616.1"/>
    <property type="molecule type" value="Genomic_DNA"/>
</dbReference>
<keyword evidence="4" id="KW-1185">Reference proteome</keyword>
<dbReference type="Proteomes" id="UP000245059">
    <property type="component" value="Unassembled WGS sequence"/>
</dbReference>
<evidence type="ECO:0000313" key="3">
    <source>
        <dbReference type="Proteomes" id="UP000245059"/>
    </source>
</evidence>
<gene>
    <name evidence="1" type="ORF">DC077_05700</name>
    <name evidence="2" type="ORF">DC078_06225</name>
</gene>
<protein>
    <submittedName>
        <fullName evidence="1">Uncharacterized protein</fullName>
    </submittedName>
</protein>
<dbReference type="EMBL" id="QEWW01000003">
    <property type="protein sequence ID" value="PWD86234.1"/>
    <property type="molecule type" value="Genomic_DNA"/>
</dbReference>
<dbReference type="OrthoDB" id="7065208at2"/>
<evidence type="ECO:0000313" key="2">
    <source>
        <dbReference type="EMBL" id="PWD92616.1"/>
    </source>
</evidence>
<dbReference type="RefSeq" id="WP_109201717.1">
    <property type="nucleotide sequence ID" value="NZ_QEWS01000004.1"/>
</dbReference>
<dbReference type="Proteomes" id="UP000245217">
    <property type="component" value="Unassembled WGS sequence"/>
</dbReference>
<reference evidence="1" key="1">
    <citation type="journal article" date="2018" name="Genome Announc.">
        <title>Ignatzschineria cameli sp. nov., isolated from necrotic foot tissue of dromedaries (Camelus dromedarius) and associated maggots (Wohlfahrtia species) in Dubai.</title>
        <authorList>
            <person name="Tsang C.C."/>
            <person name="Tang J.Y."/>
            <person name="Fong J.Y."/>
            <person name="Kinne J."/>
            <person name="Lee H.H."/>
            <person name="Joseph M."/>
            <person name="Jose S."/>
            <person name="Schuster R.K."/>
            <person name="Tang Y."/>
            <person name="Sivakumar S."/>
            <person name="Chen J.H."/>
            <person name="Teng J.L."/>
            <person name="Lau S.K."/>
            <person name="Wernery U."/>
            <person name="Woo P.C."/>
        </authorList>
    </citation>
    <scope>NUCLEOTIDE SEQUENCE</scope>
    <source>
        <strain evidence="1">UAE-HKU57</strain>
        <strain evidence="2">UAE-HKU58</strain>
    </source>
</reference>
<reference evidence="3 4" key="2">
    <citation type="submission" date="2018-05" db="EMBL/GenBank/DDBJ databases">
        <title>Ignatzschineria dubaiensis sp. nov., isolated from necrotic foot tissues of dromedaries (Camelus dromedarius) and associated maggots in Dubai, United Arab Emirates.</title>
        <authorList>
            <person name="Tsang C.C."/>
            <person name="Tang J.Y.M."/>
            <person name="Fong J.Y.H."/>
            <person name="Kinne J."/>
            <person name="Lee H.H."/>
            <person name="Joseph M."/>
            <person name="Jose S."/>
            <person name="Schuster R.K."/>
            <person name="Tang Y."/>
            <person name="Sivakumar S."/>
            <person name="Chen J.H.K."/>
            <person name="Teng J.L.L."/>
            <person name="Lau S.K.P."/>
            <person name="Wernery U."/>
            <person name="Woo P.C.Y."/>
        </authorList>
    </citation>
    <scope>NUCLEOTIDE SEQUENCE [LARGE SCALE GENOMIC DNA]</scope>
    <source>
        <strain evidence="3">UAE-HKU57</strain>
        <strain evidence="4">UAE-HKU58</strain>
    </source>
</reference>
<proteinExistence type="predicted"/>
<sequence length="79" mass="8928">MSKLSNKILNWSNKLINFPDIPSTSTHYTDYLSSIKPAKVKLRSPEEDMQIVAKDIAKATAKTLAHYGDDYNEKGDNKK</sequence>
<dbReference type="AlphaFoldDB" id="A0A2U2AQZ5"/>
<accession>A0A2U2AQZ5</accession>
<evidence type="ECO:0000313" key="1">
    <source>
        <dbReference type="EMBL" id="PWD86234.1"/>
    </source>
</evidence>
<evidence type="ECO:0000313" key="4">
    <source>
        <dbReference type="Proteomes" id="UP000245217"/>
    </source>
</evidence>